<evidence type="ECO:0000313" key="6">
    <source>
        <dbReference type="Proteomes" id="UP001239909"/>
    </source>
</evidence>
<keyword evidence="2" id="KW-0238">DNA-binding</keyword>
<name>A0ABQ6LSH4_9RHOB</name>
<dbReference type="InterPro" id="IPR050679">
    <property type="entry name" value="Bact_HTH_transcr_reg"/>
</dbReference>
<dbReference type="Gene3D" id="3.40.1410.10">
    <property type="entry name" value="Chorismate lyase-like"/>
    <property type="match status" value="1"/>
</dbReference>
<dbReference type="InterPro" id="IPR011663">
    <property type="entry name" value="UTRA"/>
</dbReference>
<reference evidence="5 6" key="1">
    <citation type="submission" date="2023-04" db="EMBL/GenBank/DDBJ databases">
        <title>Marinoamorphus aggregata gen. nov., sp. Nov., isolate from tissue of brittle star Ophioplocus japonicus.</title>
        <authorList>
            <person name="Kawano K."/>
            <person name="Sawayama S."/>
            <person name="Nakagawa S."/>
        </authorList>
    </citation>
    <scope>NUCLEOTIDE SEQUENCE [LARGE SCALE GENOMIC DNA]</scope>
    <source>
        <strain evidence="5 6">NKW23</strain>
    </source>
</reference>
<evidence type="ECO:0000256" key="2">
    <source>
        <dbReference type="ARBA" id="ARBA00023125"/>
    </source>
</evidence>
<dbReference type="PROSITE" id="PS50949">
    <property type="entry name" value="HTH_GNTR"/>
    <property type="match status" value="1"/>
</dbReference>
<dbReference type="InterPro" id="IPR028978">
    <property type="entry name" value="Chorismate_lyase_/UTRA_dom_sf"/>
</dbReference>
<keyword evidence="1" id="KW-0805">Transcription regulation</keyword>
<keyword evidence="6" id="KW-1185">Reference proteome</keyword>
<evidence type="ECO:0000256" key="1">
    <source>
        <dbReference type="ARBA" id="ARBA00023015"/>
    </source>
</evidence>
<keyword evidence="3" id="KW-0804">Transcription</keyword>
<dbReference type="Pfam" id="PF00392">
    <property type="entry name" value="GntR"/>
    <property type="match status" value="1"/>
</dbReference>
<dbReference type="Gene3D" id="1.10.10.10">
    <property type="entry name" value="Winged helix-like DNA-binding domain superfamily/Winged helix DNA-binding domain"/>
    <property type="match status" value="1"/>
</dbReference>
<dbReference type="SUPFAM" id="SSF64288">
    <property type="entry name" value="Chorismate lyase-like"/>
    <property type="match status" value="1"/>
</dbReference>
<sequence>MARRDNDLERLDPIRAAQVVTVLRGYLARELADGDRTVPKYLQLQNALVRAIETGVIVEGDKLPSEAEMTALSPYSLGTVQKALRALMEAGLVLRKTGVGTVVRGLEHSMRKPLHARFSRPGGPFLPVYPKILGRMTVAERGAWTEVIGEDATVLRLDRRIMIGEEFAIVTHFYVDAGRYPFFRDRPLDALHSENFKNLVQAETDRRVTRLDHRIAFAGAPEGAAQHIGVAPGAMILNIKSTAWDQTGEVVYYQRFYIPPNELDLTIESLF</sequence>
<evidence type="ECO:0000256" key="3">
    <source>
        <dbReference type="ARBA" id="ARBA00023163"/>
    </source>
</evidence>
<gene>
    <name evidence="5" type="ORF">LNKW23_42460</name>
</gene>
<evidence type="ECO:0000313" key="5">
    <source>
        <dbReference type="EMBL" id="GMG85030.1"/>
    </source>
</evidence>
<dbReference type="SUPFAM" id="SSF46785">
    <property type="entry name" value="Winged helix' DNA-binding domain"/>
    <property type="match status" value="1"/>
</dbReference>
<dbReference type="SMART" id="SM00345">
    <property type="entry name" value="HTH_GNTR"/>
    <property type="match status" value="1"/>
</dbReference>
<feature type="domain" description="HTH gntR-type" evidence="4">
    <location>
        <begin position="38"/>
        <end position="106"/>
    </location>
</feature>
<dbReference type="PANTHER" id="PTHR44846">
    <property type="entry name" value="MANNOSYL-D-GLYCERATE TRANSPORT/METABOLISM SYSTEM REPRESSOR MNGR-RELATED"/>
    <property type="match status" value="1"/>
</dbReference>
<comment type="caution">
    <text evidence="5">The sequence shown here is derived from an EMBL/GenBank/DDBJ whole genome shotgun (WGS) entry which is preliminary data.</text>
</comment>
<dbReference type="InterPro" id="IPR036388">
    <property type="entry name" value="WH-like_DNA-bd_sf"/>
</dbReference>
<evidence type="ECO:0000259" key="4">
    <source>
        <dbReference type="PROSITE" id="PS50949"/>
    </source>
</evidence>
<dbReference type="CDD" id="cd07377">
    <property type="entry name" value="WHTH_GntR"/>
    <property type="match status" value="1"/>
</dbReference>
<organism evidence="5 6">
    <name type="scientific">Paralimibaculum aggregatum</name>
    <dbReference type="NCBI Taxonomy" id="3036245"/>
    <lineage>
        <taxon>Bacteria</taxon>
        <taxon>Pseudomonadati</taxon>
        <taxon>Pseudomonadota</taxon>
        <taxon>Alphaproteobacteria</taxon>
        <taxon>Rhodobacterales</taxon>
        <taxon>Paracoccaceae</taxon>
        <taxon>Paralimibaculum</taxon>
    </lineage>
</organism>
<dbReference type="Proteomes" id="UP001239909">
    <property type="component" value="Unassembled WGS sequence"/>
</dbReference>
<protein>
    <submittedName>
        <fullName evidence="5">GntR family transcriptional regulator</fullName>
    </submittedName>
</protein>
<proteinExistence type="predicted"/>
<dbReference type="InterPro" id="IPR036390">
    <property type="entry name" value="WH_DNA-bd_sf"/>
</dbReference>
<dbReference type="PANTHER" id="PTHR44846:SF17">
    <property type="entry name" value="GNTR-FAMILY TRANSCRIPTIONAL REGULATOR"/>
    <property type="match status" value="1"/>
</dbReference>
<dbReference type="EMBL" id="BSYI01000049">
    <property type="protein sequence ID" value="GMG85030.1"/>
    <property type="molecule type" value="Genomic_DNA"/>
</dbReference>
<dbReference type="SMART" id="SM00866">
    <property type="entry name" value="UTRA"/>
    <property type="match status" value="1"/>
</dbReference>
<dbReference type="Pfam" id="PF07702">
    <property type="entry name" value="UTRA"/>
    <property type="match status" value="1"/>
</dbReference>
<dbReference type="RefSeq" id="WP_285674256.1">
    <property type="nucleotide sequence ID" value="NZ_BSYI01000049.1"/>
</dbReference>
<dbReference type="InterPro" id="IPR000524">
    <property type="entry name" value="Tscrpt_reg_HTH_GntR"/>
</dbReference>
<accession>A0ABQ6LSH4</accession>